<comment type="caution">
    <text evidence="2">The sequence shown here is derived from an EMBL/GenBank/DDBJ whole genome shotgun (WGS) entry which is preliminary data.</text>
</comment>
<accession>A0A2P7QKX1</accession>
<evidence type="ECO:0000259" key="1">
    <source>
        <dbReference type="Pfam" id="PF12680"/>
    </source>
</evidence>
<dbReference type="SUPFAM" id="SSF54427">
    <property type="entry name" value="NTF2-like"/>
    <property type="match status" value="1"/>
</dbReference>
<organism evidence="2 3">
    <name type="scientific">Allosphingosinicella deserti</name>
    <dbReference type="NCBI Taxonomy" id="2116704"/>
    <lineage>
        <taxon>Bacteria</taxon>
        <taxon>Pseudomonadati</taxon>
        <taxon>Pseudomonadota</taxon>
        <taxon>Alphaproteobacteria</taxon>
        <taxon>Sphingomonadales</taxon>
        <taxon>Sphingomonadaceae</taxon>
        <taxon>Allosphingosinicella</taxon>
    </lineage>
</organism>
<proteinExistence type="predicted"/>
<keyword evidence="3" id="KW-1185">Reference proteome</keyword>
<reference evidence="2 3" key="1">
    <citation type="submission" date="2018-03" db="EMBL/GenBank/DDBJ databases">
        <title>The draft genome of Sphingosinicella sp. GL-C-18.</title>
        <authorList>
            <person name="Liu L."/>
            <person name="Li L."/>
            <person name="Liang L."/>
            <person name="Zhang X."/>
            <person name="Wang T."/>
        </authorList>
    </citation>
    <scope>NUCLEOTIDE SEQUENCE [LARGE SCALE GENOMIC DNA]</scope>
    <source>
        <strain evidence="2 3">GL-C-18</strain>
    </source>
</reference>
<dbReference type="EMBL" id="PXYI01000006">
    <property type="protein sequence ID" value="PSJ38598.1"/>
    <property type="molecule type" value="Genomic_DNA"/>
</dbReference>
<name>A0A2P7QKX1_9SPHN</name>
<evidence type="ECO:0000313" key="2">
    <source>
        <dbReference type="EMBL" id="PSJ38598.1"/>
    </source>
</evidence>
<dbReference type="InterPro" id="IPR037401">
    <property type="entry name" value="SnoaL-like"/>
</dbReference>
<evidence type="ECO:0000313" key="3">
    <source>
        <dbReference type="Proteomes" id="UP000241167"/>
    </source>
</evidence>
<dbReference type="InterPro" id="IPR032710">
    <property type="entry name" value="NTF2-like_dom_sf"/>
</dbReference>
<feature type="domain" description="SnoaL-like" evidence="1">
    <location>
        <begin position="36"/>
        <end position="118"/>
    </location>
</feature>
<gene>
    <name evidence="2" type="ORF">C7I55_18425</name>
</gene>
<dbReference type="Proteomes" id="UP000241167">
    <property type="component" value="Unassembled WGS sequence"/>
</dbReference>
<dbReference type="AlphaFoldDB" id="A0A2P7QKX1"/>
<dbReference type="OrthoDB" id="333383at2"/>
<sequence>MSLRSPPVARTESLVHPSAGGRGIIKQSEAEAFAATWIADWNRRDLDAILGHYTEDIRFHSPFARALIGDGLVVGRAALRAYWTEGLKRRPALRLELIDLFIGDSALALHFRDETGRRTVETMIFDAQGKVMLSTGCYRS</sequence>
<protein>
    <recommendedName>
        <fullName evidence="1">SnoaL-like domain-containing protein</fullName>
    </recommendedName>
</protein>
<dbReference type="Gene3D" id="3.10.450.50">
    <property type="match status" value="1"/>
</dbReference>
<dbReference type="Pfam" id="PF12680">
    <property type="entry name" value="SnoaL_2"/>
    <property type="match status" value="1"/>
</dbReference>